<dbReference type="PANTHER" id="PTHR35795:SF1">
    <property type="entry name" value="BIS(5'-NUCLEOSYL)-TETRAPHOSPHATASE, SYMMETRICAL"/>
    <property type="match status" value="1"/>
</dbReference>
<proteinExistence type="predicted"/>
<evidence type="ECO:0000259" key="1">
    <source>
        <dbReference type="Pfam" id="PF01966"/>
    </source>
</evidence>
<feature type="domain" description="HD" evidence="1">
    <location>
        <begin position="28"/>
        <end position="141"/>
    </location>
</feature>
<dbReference type="Pfam" id="PF01966">
    <property type="entry name" value="HD"/>
    <property type="match status" value="1"/>
</dbReference>
<dbReference type="CDD" id="cd00077">
    <property type="entry name" value="HDc"/>
    <property type="match status" value="1"/>
</dbReference>
<dbReference type="PANTHER" id="PTHR35795">
    <property type="entry name" value="SLR1885 PROTEIN"/>
    <property type="match status" value="1"/>
</dbReference>
<dbReference type="RefSeq" id="WP_194699766.1">
    <property type="nucleotide sequence ID" value="NZ_JADKNH010000001.1"/>
</dbReference>
<dbReference type="InterPro" id="IPR003607">
    <property type="entry name" value="HD/PDEase_dom"/>
</dbReference>
<dbReference type="InterPro" id="IPR006674">
    <property type="entry name" value="HD_domain"/>
</dbReference>
<evidence type="ECO:0000313" key="2">
    <source>
        <dbReference type="EMBL" id="MBF4691516.1"/>
    </source>
</evidence>
<sequence length="209" mass="24711">MYTDYKFENNSLMENIKSYYEKFDMSSVYDHTLDVVQQVDMIKNLEDDIRAKCVTAALLHDLGRVVAKNDIVNFCTRNGKIVSSNELNYLGILHQFASRIIAHQVFKIEDLDILESIECHTTLKKNPSIIDKIVFLSDKLSWKEKEHIDLIQEMKNRYEHSLDEAIFYYLESVHKQRDELACYHEWTDDAYNYFKEEIMQCPFDTSITP</sequence>
<accession>A0ABR9ZNF7</accession>
<evidence type="ECO:0000313" key="3">
    <source>
        <dbReference type="Proteomes" id="UP000614200"/>
    </source>
</evidence>
<organism evidence="2 3">
    <name type="scientific">Fusibacter ferrireducens</name>
    <dbReference type="NCBI Taxonomy" id="2785058"/>
    <lineage>
        <taxon>Bacteria</taxon>
        <taxon>Bacillati</taxon>
        <taxon>Bacillota</taxon>
        <taxon>Clostridia</taxon>
        <taxon>Eubacteriales</taxon>
        <taxon>Eubacteriales Family XII. Incertae Sedis</taxon>
        <taxon>Fusibacter</taxon>
    </lineage>
</organism>
<dbReference type="InterPro" id="IPR051094">
    <property type="entry name" value="Diverse_Catalytic_Enzymes"/>
</dbReference>
<dbReference type="Gene3D" id="1.10.3210.10">
    <property type="entry name" value="Hypothetical protein af1432"/>
    <property type="match status" value="1"/>
</dbReference>
<dbReference type="EMBL" id="JADKNH010000001">
    <property type="protein sequence ID" value="MBF4691516.1"/>
    <property type="molecule type" value="Genomic_DNA"/>
</dbReference>
<reference evidence="2 3" key="1">
    <citation type="submission" date="2020-11" db="EMBL/GenBank/DDBJ databases">
        <title>Fusibacter basophilias sp. nov.</title>
        <authorList>
            <person name="Qiu D."/>
        </authorList>
    </citation>
    <scope>NUCLEOTIDE SEQUENCE [LARGE SCALE GENOMIC DNA]</scope>
    <source>
        <strain evidence="2 3">Q10-2</strain>
    </source>
</reference>
<comment type="caution">
    <text evidence="2">The sequence shown here is derived from an EMBL/GenBank/DDBJ whole genome shotgun (WGS) entry which is preliminary data.</text>
</comment>
<dbReference type="SUPFAM" id="SSF109604">
    <property type="entry name" value="HD-domain/PDEase-like"/>
    <property type="match status" value="1"/>
</dbReference>
<name>A0ABR9ZNF7_9FIRM</name>
<dbReference type="Proteomes" id="UP000614200">
    <property type="component" value="Unassembled WGS sequence"/>
</dbReference>
<keyword evidence="3" id="KW-1185">Reference proteome</keyword>
<protein>
    <submittedName>
        <fullName evidence="2">HD domain-containing protein</fullName>
    </submittedName>
</protein>
<gene>
    <name evidence="2" type="ORF">ISU02_00220</name>
</gene>